<reference evidence="2" key="1">
    <citation type="journal article" date="2014" name="Front. Microbiol.">
        <title>High frequency of phylogenetically diverse reductive dehalogenase-homologous genes in deep subseafloor sedimentary metagenomes.</title>
        <authorList>
            <person name="Kawai M."/>
            <person name="Futagami T."/>
            <person name="Toyoda A."/>
            <person name="Takaki Y."/>
            <person name="Nishi S."/>
            <person name="Hori S."/>
            <person name="Arai W."/>
            <person name="Tsubouchi T."/>
            <person name="Morono Y."/>
            <person name="Uchiyama I."/>
            <person name="Ito T."/>
            <person name="Fujiyama A."/>
            <person name="Inagaki F."/>
            <person name="Takami H."/>
        </authorList>
    </citation>
    <scope>NUCLEOTIDE SEQUENCE</scope>
    <source>
        <strain evidence="2">Expedition CK06-06</strain>
    </source>
</reference>
<dbReference type="EMBL" id="BART01008556">
    <property type="protein sequence ID" value="GAG55122.1"/>
    <property type="molecule type" value="Genomic_DNA"/>
</dbReference>
<sequence length="255" mass="29658">EYFFRTTSITSFTPFYRKKSRLKLRDEQSIIAQIRDWLERYLETENLYDLDESYSLPEKHKILREEDLEKAAVQLREKWSLGMAPVENLIEILEDNGIKVGRIAGHKDFDSCTFKMDNDKPVIAVKKDVPGDRQRFSLAHELGHLILDLPESMDSEKAANRFAGAFLVPKNVVYTELGEKRKSLNSFELHLLKHKHGLSMLGWVHRAEDLRIISRSSAKRIFDHFRREGWNLKEPGDQILPGPDKIIIQIIETGE</sequence>
<dbReference type="Gene3D" id="1.10.10.2910">
    <property type="match status" value="1"/>
</dbReference>
<feature type="non-terminal residue" evidence="2">
    <location>
        <position position="1"/>
    </location>
</feature>
<dbReference type="InterPro" id="IPR010359">
    <property type="entry name" value="IrrE_HExxH"/>
</dbReference>
<evidence type="ECO:0000313" key="2">
    <source>
        <dbReference type="EMBL" id="GAG55122.1"/>
    </source>
</evidence>
<evidence type="ECO:0000259" key="1">
    <source>
        <dbReference type="Pfam" id="PF06114"/>
    </source>
</evidence>
<feature type="domain" description="IrrE N-terminal-like" evidence="1">
    <location>
        <begin position="115"/>
        <end position="201"/>
    </location>
</feature>
<dbReference type="PANTHER" id="PTHR43236">
    <property type="entry name" value="ANTITOXIN HIGA1"/>
    <property type="match status" value="1"/>
</dbReference>
<organism evidence="2">
    <name type="scientific">marine sediment metagenome</name>
    <dbReference type="NCBI Taxonomy" id="412755"/>
    <lineage>
        <taxon>unclassified sequences</taxon>
        <taxon>metagenomes</taxon>
        <taxon>ecological metagenomes</taxon>
    </lineage>
</organism>
<name>X0Z9Z9_9ZZZZ</name>
<proteinExistence type="predicted"/>
<dbReference type="InterPro" id="IPR052345">
    <property type="entry name" value="Rad_response_metalloprotease"/>
</dbReference>
<protein>
    <recommendedName>
        <fullName evidence="1">IrrE N-terminal-like domain-containing protein</fullName>
    </recommendedName>
</protein>
<dbReference type="Pfam" id="PF06114">
    <property type="entry name" value="Peptidase_M78"/>
    <property type="match status" value="1"/>
</dbReference>
<accession>X0Z9Z9</accession>
<dbReference type="AlphaFoldDB" id="X0Z9Z9"/>
<gene>
    <name evidence="2" type="ORF">S01H4_19220</name>
</gene>
<comment type="caution">
    <text evidence="2">The sequence shown here is derived from an EMBL/GenBank/DDBJ whole genome shotgun (WGS) entry which is preliminary data.</text>
</comment>
<dbReference type="PANTHER" id="PTHR43236:SF1">
    <property type="entry name" value="BLL7220 PROTEIN"/>
    <property type="match status" value="1"/>
</dbReference>